<sequence>MLLVLAGCGQGQPGGEPSPTLSLDWQQMEQQRIEASQRAEARASASATASPTPAGPYVWKEIPEPILPPEAQAQAGFAEAELAAKYFVELQYYVAQTNDLATWEQV</sequence>
<protein>
    <submittedName>
        <fullName evidence="2">Uncharacterized protein</fullName>
    </submittedName>
</protein>
<feature type="non-terminal residue" evidence="2">
    <location>
        <position position="106"/>
    </location>
</feature>
<dbReference type="EMBL" id="MQVS01000004">
    <property type="protein sequence ID" value="OKL51954.1"/>
    <property type="molecule type" value="Genomic_DNA"/>
</dbReference>
<reference evidence="3" key="1">
    <citation type="submission" date="2016-12" db="EMBL/GenBank/DDBJ databases">
        <authorList>
            <person name="Meng X."/>
        </authorList>
    </citation>
    <scope>NUCLEOTIDE SEQUENCE [LARGE SCALE GENOMIC DNA]</scope>
    <source>
        <strain evidence="3">DSM 20732</strain>
    </source>
</reference>
<feature type="compositionally biased region" description="Low complexity" evidence="1">
    <location>
        <begin position="42"/>
        <end position="52"/>
    </location>
</feature>
<dbReference type="Proteomes" id="UP000185612">
    <property type="component" value="Unassembled WGS sequence"/>
</dbReference>
<comment type="caution">
    <text evidence="2">The sequence shown here is derived from an EMBL/GenBank/DDBJ whole genome shotgun (WGS) entry which is preliminary data.</text>
</comment>
<dbReference type="RefSeq" id="WP_222842750.1">
    <property type="nucleotide sequence ID" value="NZ_MQVS01000004.1"/>
</dbReference>
<proteinExistence type="predicted"/>
<evidence type="ECO:0000313" key="3">
    <source>
        <dbReference type="Proteomes" id="UP000185612"/>
    </source>
</evidence>
<accession>A0A1Q5PWG2</accession>
<evidence type="ECO:0000313" key="2">
    <source>
        <dbReference type="EMBL" id="OKL51954.1"/>
    </source>
</evidence>
<feature type="region of interest" description="Disordered" evidence="1">
    <location>
        <begin position="29"/>
        <end position="57"/>
    </location>
</feature>
<gene>
    <name evidence="2" type="ORF">BSZ40_05600</name>
</gene>
<feature type="compositionally biased region" description="Basic and acidic residues" evidence="1">
    <location>
        <begin position="31"/>
        <end position="41"/>
    </location>
</feature>
<organism evidence="2 3">
    <name type="scientific">Buchananella hordeovulneris</name>
    <dbReference type="NCBI Taxonomy" id="52770"/>
    <lineage>
        <taxon>Bacteria</taxon>
        <taxon>Bacillati</taxon>
        <taxon>Actinomycetota</taxon>
        <taxon>Actinomycetes</taxon>
        <taxon>Actinomycetales</taxon>
        <taxon>Actinomycetaceae</taxon>
        <taxon>Buchananella</taxon>
    </lineage>
</organism>
<dbReference type="InParanoid" id="A0A1Q5PWG2"/>
<keyword evidence="3" id="KW-1185">Reference proteome</keyword>
<dbReference type="AlphaFoldDB" id="A0A1Q5PWG2"/>
<name>A0A1Q5PWG2_9ACTO</name>
<evidence type="ECO:0000256" key="1">
    <source>
        <dbReference type="SAM" id="MobiDB-lite"/>
    </source>
</evidence>